<evidence type="ECO:0000256" key="1">
    <source>
        <dbReference type="ARBA" id="ARBA00004752"/>
    </source>
</evidence>
<dbReference type="InterPro" id="IPR038063">
    <property type="entry name" value="Transpep_catalytic_dom"/>
</dbReference>
<comment type="caution">
    <text evidence="9">The sequence shown here is derived from an EMBL/GenBank/DDBJ whole genome shotgun (WGS) entry which is preliminary data.</text>
</comment>
<dbReference type="PANTHER" id="PTHR41533">
    <property type="entry name" value="L,D-TRANSPEPTIDASE HI_1667-RELATED"/>
    <property type="match status" value="1"/>
</dbReference>
<dbReference type="OrthoDB" id="9778545at2"/>
<dbReference type="Gene3D" id="2.40.440.10">
    <property type="entry name" value="L,D-transpeptidase catalytic domain-like"/>
    <property type="match status" value="1"/>
</dbReference>
<proteinExistence type="inferred from homology"/>
<sequence>MMNWLRSSVRPAFVRLLLVSCALFLPLVAGAESGKKPGAAASRSSAARLYLRALLDTVALGPAATYARLQLRAGPVVRAFYVERRFAPAWTDAEAGWNEPATQALQLLRQAREFGLSPASYASAELLALPDSLRVATTLEARQQLVASFELRLTDALLRYATHLRYGQLQASTLQATAVTGQASALLEQALAAETFAATFLQCQPSSLPYQRLQQAWSRSLPLTPDSVPGPGNEADFRRVAVNLERLRWENAAAMTDSTEYALVNIPAFRLQIIKAGRVVQTHRVVVGKPEMPTPTLSSRLIVFVTAPDWRVPYSIAAKEILPELQDDPGFLYDNHYRLYDYRNRLVNPWRVRWSKVTPENFPYTIKQTAGRHNALGNIVFYFGNQHSVFLHDTPARAVFQRPGRALSHGCVRVEKPLALAAYLLKRENQQAALPVVQRSIAQRDKCRFDLAQGLPIHIRYYTCEAEQGRLRFFSDVYCQDEPVLAALFGQ</sequence>
<dbReference type="InterPro" id="IPR052905">
    <property type="entry name" value="LD-transpeptidase_YkuD-like"/>
</dbReference>
<keyword evidence="10" id="KW-1185">Reference proteome</keyword>
<comment type="pathway">
    <text evidence="1 7">Cell wall biogenesis; peptidoglycan biosynthesis.</text>
</comment>
<evidence type="ECO:0000256" key="3">
    <source>
        <dbReference type="ARBA" id="ARBA00022679"/>
    </source>
</evidence>
<dbReference type="Proteomes" id="UP000298471">
    <property type="component" value="Unassembled WGS sequence"/>
</dbReference>
<keyword evidence="4 7" id="KW-0133">Cell shape</keyword>
<dbReference type="InterPro" id="IPR045380">
    <property type="entry name" value="LD_TPept_scaffold_dom"/>
</dbReference>
<dbReference type="AlphaFoldDB" id="A0A4Z0Q0N3"/>
<evidence type="ECO:0000256" key="6">
    <source>
        <dbReference type="ARBA" id="ARBA00023316"/>
    </source>
</evidence>
<accession>A0A4Z0Q0N3</accession>
<feature type="active site" description="Nucleophile" evidence="7">
    <location>
        <position position="411"/>
    </location>
</feature>
<keyword evidence="5 7" id="KW-0573">Peptidoglycan synthesis</keyword>
<dbReference type="GO" id="GO:0004180">
    <property type="term" value="F:carboxypeptidase activity"/>
    <property type="evidence" value="ECO:0007669"/>
    <property type="project" value="UniProtKB-ARBA"/>
</dbReference>
<dbReference type="GO" id="GO:0008360">
    <property type="term" value="P:regulation of cell shape"/>
    <property type="evidence" value="ECO:0007669"/>
    <property type="project" value="UniProtKB-UniRule"/>
</dbReference>
<dbReference type="Pfam" id="PF20142">
    <property type="entry name" value="Scaffold"/>
    <property type="match status" value="1"/>
</dbReference>
<gene>
    <name evidence="9" type="ORF">E5K02_20610</name>
</gene>
<evidence type="ECO:0000313" key="9">
    <source>
        <dbReference type="EMBL" id="TGE23588.1"/>
    </source>
</evidence>
<dbReference type="UniPathway" id="UPA00219"/>
<organism evidence="9 10">
    <name type="scientific">Hymenobacter metallicola</name>
    <dbReference type="NCBI Taxonomy" id="2563114"/>
    <lineage>
        <taxon>Bacteria</taxon>
        <taxon>Pseudomonadati</taxon>
        <taxon>Bacteroidota</taxon>
        <taxon>Cytophagia</taxon>
        <taxon>Cytophagales</taxon>
        <taxon>Hymenobacteraceae</taxon>
        <taxon>Hymenobacter</taxon>
    </lineage>
</organism>
<dbReference type="GO" id="GO:0009252">
    <property type="term" value="P:peptidoglycan biosynthetic process"/>
    <property type="evidence" value="ECO:0007669"/>
    <property type="project" value="UniProtKB-UniPathway"/>
</dbReference>
<dbReference type="InterPro" id="IPR005490">
    <property type="entry name" value="LD_TPept_cat_dom"/>
</dbReference>
<comment type="similarity">
    <text evidence="2">Belongs to the YkuD family.</text>
</comment>
<evidence type="ECO:0000256" key="7">
    <source>
        <dbReference type="PROSITE-ProRule" id="PRU01373"/>
    </source>
</evidence>
<keyword evidence="6 7" id="KW-0961">Cell wall biogenesis/degradation</keyword>
<dbReference type="SUPFAM" id="SSF141523">
    <property type="entry name" value="L,D-transpeptidase catalytic domain-like"/>
    <property type="match status" value="1"/>
</dbReference>
<name>A0A4Z0Q0N3_9BACT</name>
<evidence type="ECO:0000313" key="10">
    <source>
        <dbReference type="Proteomes" id="UP000298471"/>
    </source>
</evidence>
<evidence type="ECO:0000256" key="2">
    <source>
        <dbReference type="ARBA" id="ARBA00005992"/>
    </source>
</evidence>
<evidence type="ECO:0000256" key="5">
    <source>
        <dbReference type="ARBA" id="ARBA00022984"/>
    </source>
</evidence>
<keyword evidence="3" id="KW-0808">Transferase</keyword>
<dbReference type="CDD" id="cd16913">
    <property type="entry name" value="YkuD_like"/>
    <property type="match status" value="1"/>
</dbReference>
<reference evidence="9 10" key="1">
    <citation type="submission" date="2019-04" db="EMBL/GenBank/DDBJ databases">
        <authorList>
            <person name="Feng G."/>
            <person name="Zhang J."/>
            <person name="Zhu H."/>
        </authorList>
    </citation>
    <scope>NUCLEOTIDE SEQUENCE [LARGE SCALE GENOMIC DNA]</scope>
    <source>
        <strain evidence="9 10">9PBR-1</strain>
    </source>
</reference>
<feature type="domain" description="L,D-TPase catalytic" evidence="8">
    <location>
        <begin position="260"/>
        <end position="437"/>
    </location>
</feature>
<dbReference type="GO" id="GO:0016740">
    <property type="term" value="F:transferase activity"/>
    <property type="evidence" value="ECO:0007669"/>
    <property type="project" value="UniProtKB-KW"/>
</dbReference>
<dbReference type="PANTHER" id="PTHR41533:SF2">
    <property type="entry name" value="BLR7131 PROTEIN"/>
    <property type="match status" value="1"/>
</dbReference>
<evidence type="ECO:0000256" key="4">
    <source>
        <dbReference type="ARBA" id="ARBA00022960"/>
    </source>
</evidence>
<dbReference type="RefSeq" id="WP_135397438.1">
    <property type="nucleotide sequence ID" value="NZ_SRMB01000004.1"/>
</dbReference>
<dbReference type="Pfam" id="PF03734">
    <property type="entry name" value="YkuD"/>
    <property type="match status" value="1"/>
</dbReference>
<dbReference type="EMBL" id="SRMB01000004">
    <property type="protein sequence ID" value="TGE23588.1"/>
    <property type="molecule type" value="Genomic_DNA"/>
</dbReference>
<dbReference type="GO" id="GO:0071555">
    <property type="term" value="P:cell wall organization"/>
    <property type="evidence" value="ECO:0007669"/>
    <property type="project" value="UniProtKB-UniRule"/>
</dbReference>
<dbReference type="PROSITE" id="PS52029">
    <property type="entry name" value="LD_TPASE"/>
    <property type="match status" value="1"/>
</dbReference>
<protein>
    <recommendedName>
        <fullName evidence="8">L,D-TPase catalytic domain-containing protein</fullName>
    </recommendedName>
</protein>
<feature type="active site" description="Proton donor/acceptor" evidence="7">
    <location>
        <position position="392"/>
    </location>
</feature>
<evidence type="ECO:0000259" key="8">
    <source>
        <dbReference type="PROSITE" id="PS52029"/>
    </source>
</evidence>